<evidence type="ECO:0000256" key="5">
    <source>
        <dbReference type="ARBA" id="ARBA00022777"/>
    </source>
</evidence>
<comment type="catalytic activity">
    <reaction evidence="7">
        <text>thiamine + ATP = thiamine diphosphate + AMP + H(+)</text>
        <dbReference type="Rhea" id="RHEA:11576"/>
        <dbReference type="ChEBI" id="CHEBI:15378"/>
        <dbReference type="ChEBI" id="CHEBI:18385"/>
        <dbReference type="ChEBI" id="CHEBI:30616"/>
        <dbReference type="ChEBI" id="CHEBI:58937"/>
        <dbReference type="ChEBI" id="CHEBI:456215"/>
    </reaction>
</comment>
<dbReference type="NCBIfam" id="TIGR01378">
    <property type="entry name" value="thi_PPkinase"/>
    <property type="match status" value="1"/>
</dbReference>
<reference evidence="9 10" key="1">
    <citation type="submission" date="2013-07" db="EMBL/GenBank/DDBJ databases">
        <title>The Genome Sequence of Cryptococcus heveanensis BCC8398.</title>
        <authorList>
            <consortium name="The Broad Institute Genome Sequencing Platform"/>
            <person name="Cuomo C."/>
            <person name="Litvintseva A."/>
            <person name="Chen Y."/>
            <person name="Heitman J."/>
            <person name="Sun S."/>
            <person name="Springer D."/>
            <person name="Dromer F."/>
            <person name="Young S.K."/>
            <person name="Zeng Q."/>
            <person name="Gargeya S."/>
            <person name="Fitzgerald M."/>
            <person name="Abouelleil A."/>
            <person name="Alvarado L."/>
            <person name="Berlin A.M."/>
            <person name="Chapman S.B."/>
            <person name="Dewar J."/>
            <person name="Goldberg J."/>
            <person name="Griggs A."/>
            <person name="Gujja S."/>
            <person name="Hansen M."/>
            <person name="Howarth C."/>
            <person name="Imamovic A."/>
            <person name="Larimer J."/>
            <person name="McCowan C."/>
            <person name="Murphy C."/>
            <person name="Pearson M."/>
            <person name="Priest M."/>
            <person name="Roberts A."/>
            <person name="Saif S."/>
            <person name="Shea T."/>
            <person name="Sykes S."/>
            <person name="Wortman J."/>
            <person name="Nusbaum C."/>
            <person name="Birren B."/>
        </authorList>
    </citation>
    <scope>NUCLEOTIDE SEQUENCE [LARGE SCALE GENOMIC DNA]</scope>
    <source>
        <strain evidence="9 10">BCC8398</strain>
    </source>
</reference>
<keyword evidence="5 7" id="KW-0418">Kinase</keyword>
<dbReference type="Proteomes" id="UP000092666">
    <property type="component" value="Unassembled WGS sequence"/>
</dbReference>
<name>A0A1B9GKQ8_9TREE</name>
<dbReference type="InterPro" id="IPR007371">
    <property type="entry name" value="TPK_catalytic"/>
</dbReference>
<dbReference type="InterPro" id="IPR036371">
    <property type="entry name" value="TPK_B1-bd_sf"/>
</dbReference>
<evidence type="ECO:0000256" key="6">
    <source>
        <dbReference type="ARBA" id="ARBA00022840"/>
    </source>
</evidence>
<dbReference type="AlphaFoldDB" id="A0A1B9GKQ8"/>
<dbReference type="SMART" id="SM00983">
    <property type="entry name" value="TPK_B1_binding"/>
    <property type="match status" value="1"/>
</dbReference>
<protein>
    <recommendedName>
        <fullName evidence="7">Thiamine pyrophosphokinase</fullName>
        <ecNumber evidence="7">2.7.6.2</ecNumber>
    </recommendedName>
</protein>
<dbReference type="OrthoDB" id="25149at2759"/>
<dbReference type="InterPro" id="IPR006282">
    <property type="entry name" value="Thi_PPkinase"/>
</dbReference>
<dbReference type="EMBL" id="KV700133">
    <property type="protein sequence ID" value="OCF31577.1"/>
    <property type="molecule type" value="Genomic_DNA"/>
</dbReference>
<dbReference type="Pfam" id="PF04265">
    <property type="entry name" value="TPK_B1_binding"/>
    <property type="match status" value="1"/>
</dbReference>
<evidence type="ECO:0000259" key="8">
    <source>
        <dbReference type="SMART" id="SM00983"/>
    </source>
</evidence>
<proteinExistence type="inferred from homology"/>
<dbReference type="UniPathway" id="UPA00060">
    <property type="reaction ID" value="UER00597"/>
</dbReference>
<dbReference type="GO" id="GO:0004788">
    <property type="term" value="F:thiamine diphosphokinase activity"/>
    <property type="evidence" value="ECO:0007669"/>
    <property type="project" value="UniProtKB-UniRule"/>
</dbReference>
<comment type="pathway">
    <text evidence="1 7">Cofactor biosynthesis; thiamine diphosphate biosynthesis; thiamine diphosphate from thiamine: step 1/1.</text>
</comment>
<dbReference type="SUPFAM" id="SSF63862">
    <property type="entry name" value="Thiamin pyrophosphokinase, substrate-binding domain"/>
    <property type="match status" value="1"/>
</dbReference>
<organism evidence="9 10">
    <name type="scientific">Kwoniella heveanensis BCC8398</name>
    <dbReference type="NCBI Taxonomy" id="1296120"/>
    <lineage>
        <taxon>Eukaryota</taxon>
        <taxon>Fungi</taxon>
        <taxon>Dikarya</taxon>
        <taxon>Basidiomycota</taxon>
        <taxon>Agaricomycotina</taxon>
        <taxon>Tremellomycetes</taxon>
        <taxon>Tremellales</taxon>
        <taxon>Cryptococcaceae</taxon>
        <taxon>Kwoniella</taxon>
    </lineage>
</organism>
<dbReference type="PIRSF" id="PIRSF031057">
    <property type="entry name" value="Thiamin_pyrophosphokinase"/>
    <property type="match status" value="1"/>
</dbReference>
<dbReference type="InterPro" id="IPR007373">
    <property type="entry name" value="Thiamin_PyroPKinase_B1-bd"/>
</dbReference>
<dbReference type="GO" id="GO:0009229">
    <property type="term" value="P:thiamine diphosphate biosynthetic process"/>
    <property type="evidence" value="ECO:0007669"/>
    <property type="project" value="UniProtKB-UniRule"/>
</dbReference>
<dbReference type="EC" id="2.7.6.2" evidence="7"/>
<evidence type="ECO:0000256" key="1">
    <source>
        <dbReference type="ARBA" id="ARBA00005078"/>
    </source>
</evidence>
<dbReference type="CDD" id="cd07995">
    <property type="entry name" value="TPK"/>
    <property type="match status" value="1"/>
</dbReference>
<gene>
    <name evidence="9" type="ORF">I316_06776</name>
</gene>
<dbReference type="Gene3D" id="3.40.50.10240">
    <property type="entry name" value="Thiamin pyrophosphokinase, catalytic domain"/>
    <property type="match status" value="1"/>
</dbReference>
<dbReference type="PANTHER" id="PTHR13622:SF8">
    <property type="entry name" value="THIAMIN PYROPHOSPHOKINASE 1"/>
    <property type="match status" value="1"/>
</dbReference>
<dbReference type="SUPFAM" id="SSF63999">
    <property type="entry name" value="Thiamin pyrophosphokinase, catalytic domain"/>
    <property type="match status" value="1"/>
</dbReference>
<dbReference type="Pfam" id="PF04263">
    <property type="entry name" value="TPK_catalytic"/>
    <property type="match status" value="1"/>
</dbReference>
<evidence type="ECO:0000313" key="10">
    <source>
        <dbReference type="Proteomes" id="UP000092666"/>
    </source>
</evidence>
<dbReference type="InterPro" id="IPR036759">
    <property type="entry name" value="TPK_catalytic_sf"/>
</dbReference>
<reference evidence="10" key="2">
    <citation type="submission" date="2013-12" db="EMBL/GenBank/DDBJ databases">
        <title>Evolution of pathogenesis and genome organization in the Tremellales.</title>
        <authorList>
            <person name="Cuomo C."/>
            <person name="Litvintseva A."/>
            <person name="Heitman J."/>
            <person name="Chen Y."/>
            <person name="Sun S."/>
            <person name="Springer D."/>
            <person name="Dromer F."/>
            <person name="Young S."/>
            <person name="Zeng Q."/>
            <person name="Chapman S."/>
            <person name="Gujja S."/>
            <person name="Saif S."/>
            <person name="Birren B."/>
        </authorList>
    </citation>
    <scope>NUCLEOTIDE SEQUENCE [LARGE SCALE GENOMIC DNA]</scope>
    <source>
        <strain evidence="10">BCC8398</strain>
    </source>
</reference>
<keyword evidence="10" id="KW-1185">Reference proteome</keyword>
<evidence type="ECO:0000256" key="4">
    <source>
        <dbReference type="ARBA" id="ARBA00022741"/>
    </source>
</evidence>
<evidence type="ECO:0000256" key="2">
    <source>
        <dbReference type="ARBA" id="ARBA00006785"/>
    </source>
</evidence>
<dbReference type="GO" id="GO:0006772">
    <property type="term" value="P:thiamine metabolic process"/>
    <property type="evidence" value="ECO:0007669"/>
    <property type="project" value="InterPro"/>
</dbReference>
<evidence type="ECO:0000256" key="3">
    <source>
        <dbReference type="ARBA" id="ARBA00022679"/>
    </source>
</evidence>
<dbReference type="GO" id="GO:0005524">
    <property type="term" value="F:ATP binding"/>
    <property type="evidence" value="ECO:0007669"/>
    <property type="project" value="UniProtKB-UniRule"/>
</dbReference>
<evidence type="ECO:0000256" key="7">
    <source>
        <dbReference type="PIRNR" id="PIRNR031057"/>
    </source>
</evidence>
<dbReference type="PANTHER" id="PTHR13622">
    <property type="entry name" value="THIAMIN PYROPHOSPHOKINASE"/>
    <property type="match status" value="1"/>
</dbReference>
<feature type="domain" description="Thiamin pyrophosphokinase thiamin-binding" evidence="8">
    <location>
        <begin position="170"/>
        <end position="237"/>
    </location>
</feature>
<dbReference type="GO" id="GO:0016301">
    <property type="term" value="F:kinase activity"/>
    <property type="evidence" value="ECO:0007669"/>
    <property type="project" value="UniProtKB-UniRule"/>
</dbReference>
<sequence>MSASTDSATDNSRSARTYRWECDELLRGEASKKYGLIIVNQPIRRDLLDRAWKAAEVRLCADGGANRLYKVDEQQAYLPDMIKGDLDSIRDDVRTHYSSKGVPVVEDKDEYSTDLMKCIAEVPQDHALVLLGGLSGRVDQSVHTMAMLHKIDREIYVLDGESFAWLLRPGRHEIRIDHHTMGQTCGILPVGVDSARVKTQGLKWDTDWETSLNGNLSTSNHLLPENPEVVIETDRPILWTVEIRPLD</sequence>
<keyword evidence="4 7" id="KW-0547">Nucleotide-binding</keyword>
<comment type="similarity">
    <text evidence="2 7">Belongs to the thiamine pyrophosphokinase family.</text>
</comment>
<evidence type="ECO:0000313" key="9">
    <source>
        <dbReference type="EMBL" id="OCF31577.1"/>
    </source>
</evidence>
<keyword evidence="6 7" id="KW-0067">ATP-binding</keyword>
<dbReference type="STRING" id="1296120.A0A1B9GKQ8"/>
<accession>A0A1B9GKQ8</accession>
<dbReference type="GO" id="GO:0030975">
    <property type="term" value="F:thiamine binding"/>
    <property type="evidence" value="ECO:0007669"/>
    <property type="project" value="UniProtKB-UniRule"/>
</dbReference>
<keyword evidence="3 7" id="KW-0808">Transferase</keyword>
<dbReference type="InterPro" id="IPR016966">
    <property type="entry name" value="Thiamin_pyrophosphokinase_euk"/>
</dbReference>